<sequence>MRTNGRRINGNWIYSMRATYEDFMEVLPDAVIHFDYFGRSPASELAVYKVSTNFGRKMIWSFTHIVCNPHRKCLSADKPLRLQFYQWFITSLTITMLCSKEPFLLTRLPFYYESGEVEIVTPFVQMLHDDDLKEGYIQPDGALPHTTKETINYIGEFSKIVRLV</sequence>
<organism evidence="1 2">
    <name type="scientific">Aromia moschata</name>
    <dbReference type="NCBI Taxonomy" id="1265417"/>
    <lineage>
        <taxon>Eukaryota</taxon>
        <taxon>Metazoa</taxon>
        <taxon>Ecdysozoa</taxon>
        <taxon>Arthropoda</taxon>
        <taxon>Hexapoda</taxon>
        <taxon>Insecta</taxon>
        <taxon>Pterygota</taxon>
        <taxon>Neoptera</taxon>
        <taxon>Endopterygota</taxon>
        <taxon>Coleoptera</taxon>
        <taxon>Polyphaga</taxon>
        <taxon>Cucujiformia</taxon>
        <taxon>Chrysomeloidea</taxon>
        <taxon>Cerambycidae</taxon>
        <taxon>Cerambycinae</taxon>
        <taxon>Callichromatini</taxon>
        <taxon>Aromia</taxon>
    </lineage>
</organism>
<name>A0AAV8XW91_9CUCU</name>
<gene>
    <name evidence="1" type="ORF">NQ318_008333</name>
</gene>
<evidence type="ECO:0000313" key="2">
    <source>
        <dbReference type="Proteomes" id="UP001162162"/>
    </source>
</evidence>
<protein>
    <submittedName>
        <fullName evidence="1">Uncharacterized protein</fullName>
    </submittedName>
</protein>
<dbReference type="EMBL" id="JAPWTK010000305">
    <property type="protein sequence ID" value="KAJ8943015.1"/>
    <property type="molecule type" value="Genomic_DNA"/>
</dbReference>
<keyword evidence="2" id="KW-1185">Reference proteome</keyword>
<dbReference type="Proteomes" id="UP001162162">
    <property type="component" value="Unassembled WGS sequence"/>
</dbReference>
<proteinExistence type="predicted"/>
<comment type="caution">
    <text evidence="1">The sequence shown here is derived from an EMBL/GenBank/DDBJ whole genome shotgun (WGS) entry which is preliminary data.</text>
</comment>
<dbReference type="AlphaFoldDB" id="A0AAV8XW91"/>
<accession>A0AAV8XW91</accession>
<reference evidence="1" key="1">
    <citation type="journal article" date="2023" name="Insect Mol. Biol.">
        <title>Genome sequencing provides insights into the evolution of gene families encoding plant cell wall-degrading enzymes in longhorned beetles.</title>
        <authorList>
            <person name="Shin N.R."/>
            <person name="Okamura Y."/>
            <person name="Kirsch R."/>
            <person name="Pauchet Y."/>
        </authorList>
    </citation>
    <scope>NUCLEOTIDE SEQUENCE</scope>
    <source>
        <strain evidence="1">AMC_N1</strain>
    </source>
</reference>
<evidence type="ECO:0000313" key="1">
    <source>
        <dbReference type="EMBL" id="KAJ8943015.1"/>
    </source>
</evidence>